<keyword evidence="6 8" id="KW-0413">Isomerase</keyword>
<dbReference type="UniPathway" id="UPA00242"/>
<dbReference type="GO" id="GO:0004034">
    <property type="term" value="F:aldose 1-epimerase activity"/>
    <property type="evidence" value="ECO:0007669"/>
    <property type="project" value="UniProtKB-EC"/>
</dbReference>
<dbReference type="GO" id="GO:0033499">
    <property type="term" value="P:galactose catabolic process via UDP-galactose, Leloir pathway"/>
    <property type="evidence" value="ECO:0007669"/>
    <property type="project" value="TreeGrafter"/>
</dbReference>
<dbReference type="EMBL" id="CP019640">
    <property type="protein sequence ID" value="AQQ55208.1"/>
    <property type="molecule type" value="Genomic_DNA"/>
</dbReference>
<reference evidence="12 13" key="1">
    <citation type="submission" date="2017-02" db="EMBL/GenBank/DDBJ databases">
        <title>The complete genomic sequence of a novel cold adapted crude oil-degrading bacterium Planococcus qaidamina Y42.</title>
        <authorList>
            <person name="Yang R."/>
        </authorList>
    </citation>
    <scope>NUCLEOTIDE SEQUENCE [LARGE SCALE GENOMIC DNA]</scope>
    <source>
        <strain evidence="12 13">Y42</strain>
    </source>
</reference>
<evidence type="ECO:0000256" key="1">
    <source>
        <dbReference type="ARBA" id="ARBA00001614"/>
    </source>
</evidence>
<evidence type="ECO:0000256" key="9">
    <source>
        <dbReference type="PIRSR" id="PIRSR005096-1"/>
    </source>
</evidence>
<dbReference type="InterPro" id="IPR015443">
    <property type="entry name" value="Aldose_1-epimerase"/>
</dbReference>
<feature type="binding site" evidence="11">
    <location>
        <begin position="179"/>
        <end position="181"/>
    </location>
    <ligand>
        <name>beta-D-galactose</name>
        <dbReference type="ChEBI" id="CHEBI:27667"/>
    </ligand>
</feature>
<dbReference type="InterPro" id="IPR008183">
    <property type="entry name" value="Aldose_1/G6P_1-epimerase"/>
</dbReference>
<evidence type="ECO:0000313" key="12">
    <source>
        <dbReference type="EMBL" id="AQQ55208.1"/>
    </source>
</evidence>
<dbReference type="Proteomes" id="UP000188184">
    <property type="component" value="Chromosome"/>
</dbReference>
<dbReference type="PANTHER" id="PTHR10091">
    <property type="entry name" value="ALDOSE-1-EPIMERASE"/>
    <property type="match status" value="1"/>
</dbReference>
<sequence>MKVKQDAFGFKDGKPVSRYTFHVPGGFQLSCINYGCIITEIIAPDREGVLENVVLGFDSIEEYDRHSPYFGAAVGRFAGRIAGGSFELNDRVYQLAQNERTNHLHGGPDGFSHVLWNAEVQENDSHASVIFSYESPDGDQGYPGNISMKIIYTVTADSELVIRYEGVSDQDTLLNVTNHSYFNLSGNLKRDVLKHELIMSSGRFLELNEEFLPTGRIRETEGTAFDFRAGRAIADGTASADPQNALVHHGYDHPFLLNDGRQEIRLTDPESGRVLEVETDEPCVVLYTGNKLAGDHKIRGVQARNYLGMCLETQAAPDFIHHPHFPGAVLKAGETYRTSTKYSFTAN</sequence>
<dbReference type="PROSITE" id="PS00545">
    <property type="entry name" value="ALDOSE_1_EPIMERASE"/>
    <property type="match status" value="1"/>
</dbReference>
<keyword evidence="7 8" id="KW-0119">Carbohydrate metabolism</keyword>
<evidence type="ECO:0000256" key="4">
    <source>
        <dbReference type="ARBA" id="ARBA00013185"/>
    </source>
</evidence>
<dbReference type="GO" id="GO:0030246">
    <property type="term" value="F:carbohydrate binding"/>
    <property type="evidence" value="ECO:0007669"/>
    <property type="project" value="InterPro"/>
</dbReference>
<feature type="active site" description="Proton donor" evidence="9">
    <location>
        <position position="179"/>
    </location>
</feature>
<dbReference type="Gene3D" id="2.70.98.10">
    <property type="match status" value="1"/>
</dbReference>
<evidence type="ECO:0000256" key="5">
    <source>
        <dbReference type="ARBA" id="ARBA00014165"/>
    </source>
</evidence>
<dbReference type="GO" id="GO:0006006">
    <property type="term" value="P:glucose metabolic process"/>
    <property type="evidence" value="ECO:0007669"/>
    <property type="project" value="TreeGrafter"/>
</dbReference>
<accession>A0A1Q2L421</accession>
<organism evidence="12 13">
    <name type="scientific">Planococcus lenghuensis</name>
    <dbReference type="NCBI Taxonomy" id="2213202"/>
    <lineage>
        <taxon>Bacteria</taxon>
        <taxon>Bacillati</taxon>
        <taxon>Bacillota</taxon>
        <taxon>Bacilli</taxon>
        <taxon>Bacillales</taxon>
        <taxon>Caryophanaceae</taxon>
        <taxon>Planococcus</taxon>
    </lineage>
</organism>
<evidence type="ECO:0000256" key="7">
    <source>
        <dbReference type="ARBA" id="ARBA00023277"/>
    </source>
</evidence>
<evidence type="ECO:0000256" key="3">
    <source>
        <dbReference type="ARBA" id="ARBA00006206"/>
    </source>
</evidence>
<feature type="active site" description="Proton acceptor" evidence="9">
    <location>
        <position position="312"/>
    </location>
</feature>
<evidence type="ECO:0000256" key="6">
    <source>
        <dbReference type="ARBA" id="ARBA00023235"/>
    </source>
</evidence>
<name>A0A1Q2L421_9BACL</name>
<dbReference type="OrthoDB" id="9779408at2"/>
<dbReference type="Pfam" id="PF01263">
    <property type="entry name" value="Aldose_epim"/>
    <property type="match status" value="1"/>
</dbReference>
<dbReference type="KEGG" id="pmar:B0X71_18035"/>
<evidence type="ECO:0000256" key="11">
    <source>
        <dbReference type="PIRSR" id="PIRSR005096-3"/>
    </source>
</evidence>
<dbReference type="InterPro" id="IPR011013">
    <property type="entry name" value="Gal_mutarotase_sf_dom"/>
</dbReference>
<proteinExistence type="inferred from homology"/>
<comment type="catalytic activity">
    <reaction evidence="1 8">
        <text>alpha-D-glucose = beta-D-glucose</text>
        <dbReference type="Rhea" id="RHEA:10264"/>
        <dbReference type="ChEBI" id="CHEBI:15903"/>
        <dbReference type="ChEBI" id="CHEBI:17925"/>
        <dbReference type="EC" id="5.1.3.3"/>
    </reaction>
</comment>
<dbReference type="InterPro" id="IPR018052">
    <property type="entry name" value="Ald1_epimerase_CS"/>
</dbReference>
<dbReference type="AlphaFoldDB" id="A0A1Q2L421"/>
<keyword evidence="13" id="KW-1185">Reference proteome</keyword>
<protein>
    <recommendedName>
        <fullName evidence="5 8">Aldose 1-epimerase</fullName>
        <ecNumber evidence="4 8">5.1.3.3</ecNumber>
    </recommendedName>
</protein>
<dbReference type="GO" id="GO:0005737">
    <property type="term" value="C:cytoplasm"/>
    <property type="evidence" value="ECO:0007669"/>
    <property type="project" value="TreeGrafter"/>
</dbReference>
<evidence type="ECO:0000256" key="8">
    <source>
        <dbReference type="PIRNR" id="PIRNR005096"/>
    </source>
</evidence>
<dbReference type="InterPro" id="IPR047215">
    <property type="entry name" value="Galactose_mutarotase-like"/>
</dbReference>
<dbReference type="RefSeq" id="WP_077591073.1">
    <property type="nucleotide sequence ID" value="NZ_CP019640.1"/>
</dbReference>
<gene>
    <name evidence="12" type="ORF">B0X71_18035</name>
</gene>
<comment type="similarity">
    <text evidence="3 8">Belongs to the aldose epimerase family.</text>
</comment>
<dbReference type="CDD" id="cd09019">
    <property type="entry name" value="galactose_mutarotase_like"/>
    <property type="match status" value="1"/>
</dbReference>
<dbReference type="InterPro" id="IPR014718">
    <property type="entry name" value="GH-type_carb-bd"/>
</dbReference>
<dbReference type="SUPFAM" id="SSF74650">
    <property type="entry name" value="Galactose mutarotase-like"/>
    <property type="match status" value="1"/>
</dbReference>
<evidence type="ECO:0000256" key="10">
    <source>
        <dbReference type="PIRSR" id="PIRSR005096-2"/>
    </source>
</evidence>
<evidence type="ECO:0000313" key="13">
    <source>
        <dbReference type="Proteomes" id="UP000188184"/>
    </source>
</evidence>
<dbReference type="PIRSF" id="PIRSF005096">
    <property type="entry name" value="GALM"/>
    <property type="match status" value="1"/>
</dbReference>
<feature type="binding site" evidence="10">
    <location>
        <position position="252"/>
    </location>
    <ligand>
        <name>beta-D-galactose</name>
        <dbReference type="ChEBI" id="CHEBI:27667"/>
    </ligand>
</feature>
<dbReference type="EC" id="5.1.3.3" evidence="4 8"/>
<dbReference type="PANTHER" id="PTHR10091:SF0">
    <property type="entry name" value="GALACTOSE MUTAROTASE"/>
    <property type="match status" value="1"/>
</dbReference>
<comment type="pathway">
    <text evidence="2 8">Carbohydrate metabolism; hexose metabolism.</text>
</comment>
<dbReference type="NCBIfam" id="NF008277">
    <property type="entry name" value="PRK11055.1"/>
    <property type="match status" value="1"/>
</dbReference>
<evidence type="ECO:0000256" key="2">
    <source>
        <dbReference type="ARBA" id="ARBA00005028"/>
    </source>
</evidence>